<dbReference type="AlphaFoldDB" id="A0A5B7CJE7"/>
<sequence length="139" mass="15536">MQLVDRWYRDVPPLTVSSFSHPELNSNTFSSPQRFLRRSPRHRAEPLITCRSAFRLAFAWRRHNPGRDMLSQFPGIIVTSILAPSLALIFIMSNILPFQNQKKASNLPMVKMQAGSVGSVAARRPAMVKGTTGKDGEDG</sequence>
<dbReference type="EMBL" id="VSRR010000068">
    <property type="protein sequence ID" value="MPC09395.1"/>
    <property type="molecule type" value="Genomic_DNA"/>
</dbReference>
<gene>
    <name evidence="2" type="ORF">E2C01_002006</name>
</gene>
<evidence type="ECO:0000313" key="3">
    <source>
        <dbReference type="Proteomes" id="UP000324222"/>
    </source>
</evidence>
<comment type="caution">
    <text evidence="2">The sequence shown here is derived from an EMBL/GenBank/DDBJ whole genome shotgun (WGS) entry which is preliminary data.</text>
</comment>
<dbReference type="Proteomes" id="UP000324222">
    <property type="component" value="Unassembled WGS sequence"/>
</dbReference>
<name>A0A5B7CJE7_PORTR</name>
<keyword evidence="3" id="KW-1185">Reference proteome</keyword>
<accession>A0A5B7CJE7</accession>
<protein>
    <submittedName>
        <fullName evidence="2">Uncharacterized protein</fullName>
    </submittedName>
</protein>
<keyword evidence="1" id="KW-0472">Membrane</keyword>
<keyword evidence="1" id="KW-1133">Transmembrane helix</keyword>
<evidence type="ECO:0000313" key="2">
    <source>
        <dbReference type="EMBL" id="MPC09395.1"/>
    </source>
</evidence>
<reference evidence="2 3" key="1">
    <citation type="submission" date="2019-05" db="EMBL/GenBank/DDBJ databases">
        <title>Another draft genome of Portunus trituberculatus and its Hox gene families provides insights of decapod evolution.</title>
        <authorList>
            <person name="Jeong J.-H."/>
            <person name="Song I."/>
            <person name="Kim S."/>
            <person name="Choi T."/>
            <person name="Kim D."/>
            <person name="Ryu S."/>
            <person name="Kim W."/>
        </authorList>
    </citation>
    <scope>NUCLEOTIDE SEQUENCE [LARGE SCALE GENOMIC DNA]</scope>
    <source>
        <tissue evidence="2">Muscle</tissue>
    </source>
</reference>
<feature type="transmembrane region" description="Helical" evidence="1">
    <location>
        <begin position="73"/>
        <end position="96"/>
    </location>
</feature>
<proteinExistence type="predicted"/>
<evidence type="ECO:0000256" key="1">
    <source>
        <dbReference type="SAM" id="Phobius"/>
    </source>
</evidence>
<keyword evidence="1" id="KW-0812">Transmembrane</keyword>
<organism evidence="2 3">
    <name type="scientific">Portunus trituberculatus</name>
    <name type="common">Swimming crab</name>
    <name type="synonym">Neptunus trituberculatus</name>
    <dbReference type="NCBI Taxonomy" id="210409"/>
    <lineage>
        <taxon>Eukaryota</taxon>
        <taxon>Metazoa</taxon>
        <taxon>Ecdysozoa</taxon>
        <taxon>Arthropoda</taxon>
        <taxon>Crustacea</taxon>
        <taxon>Multicrustacea</taxon>
        <taxon>Malacostraca</taxon>
        <taxon>Eumalacostraca</taxon>
        <taxon>Eucarida</taxon>
        <taxon>Decapoda</taxon>
        <taxon>Pleocyemata</taxon>
        <taxon>Brachyura</taxon>
        <taxon>Eubrachyura</taxon>
        <taxon>Portunoidea</taxon>
        <taxon>Portunidae</taxon>
        <taxon>Portuninae</taxon>
        <taxon>Portunus</taxon>
    </lineage>
</organism>